<evidence type="ECO:0000259" key="8">
    <source>
        <dbReference type="Pfam" id="PF13359"/>
    </source>
</evidence>
<evidence type="ECO:0000313" key="9">
    <source>
        <dbReference type="EMBL" id="KAJ8928126.1"/>
    </source>
</evidence>
<evidence type="ECO:0000256" key="7">
    <source>
        <dbReference type="ARBA" id="ARBA00023242"/>
    </source>
</evidence>
<accession>A0AAV8WNT7</accession>
<dbReference type="GO" id="GO:0005634">
    <property type="term" value="C:nucleus"/>
    <property type="evidence" value="ECO:0007669"/>
    <property type="project" value="UniProtKB-SubCell"/>
</dbReference>
<proteinExistence type="inferred from homology"/>
<evidence type="ECO:0000256" key="6">
    <source>
        <dbReference type="ARBA" id="ARBA00022801"/>
    </source>
</evidence>
<keyword evidence="4" id="KW-0540">Nuclease</keyword>
<sequence>MAPQSFPHNEQDWKTIANGFNERFQFINSGGAPDVKHIRIKPYSRAKNYNYTNFYSIILMALVDSNYEFIYDDVGKQGRLSNSGAIEWTKFYQLLKTGNLKCPPKNANVVGLNFVIIDDESFALYPHFLRPYSQGELTYDRKVFNYRLSRARNVAEDAFGMLAARFRVLHRMINITDPNKIKYIVLACCVLHNFLRRNSNTYYSVQSSEKNTTITPLLS</sequence>
<comment type="subcellular location">
    <subcellularLocation>
        <location evidence="2">Nucleus</location>
    </subcellularLocation>
</comment>
<evidence type="ECO:0000256" key="5">
    <source>
        <dbReference type="ARBA" id="ARBA00022723"/>
    </source>
</evidence>
<dbReference type="Proteomes" id="UP001162156">
    <property type="component" value="Unassembled WGS sequence"/>
</dbReference>
<evidence type="ECO:0000313" key="10">
    <source>
        <dbReference type="Proteomes" id="UP001162156"/>
    </source>
</evidence>
<gene>
    <name evidence="9" type="ORF">NQ314_019352</name>
</gene>
<dbReference type="AlphaFoldDB" id="A0AAV8WNT7"/>
<dbReference type="InterPro" id="IPR027806">
    <property type="entry name" value="HARBI1_dom"/>
</dbReference>
<dbReference type="GO" id="GO:0046872">
    <property type="term" value="F:metal ion binding"/>
    <property type="evidence" value="ECO:0007669"/>
    <property type="project" value="UniProtKB-KW"/>
</dbReference>
<comment type="cofactor">
    <cofactor evidence="1">
        <name>a divalent metal cation</name>
        <dbReference type="ChEBI" id="CHEBI:60240"/>
    </cofactor>
</comment>
<dbReference type="GO" id="GO:0016787">
    <property type="term" value="F:hydrolase activity"/>
    <property type="evidence" value="ECO:0007669"/>
    <property type="project" value="UniProtKB-KW"/>
</dbReference>
<protein>
    <recommendedName>
        <fullName evidence="8">DDE Tnp4 domain-containing protein</fullName>
    </recommendedName>
</protein>
<keyword evidence="5" id="KW-0479">Metal-binding</keyword>
<dbReference type="EMBL" id="JANEYF010005463">
    <property type="protein sequence ID" value="KAJ8928126.1"/>
    <property type="molecule type" value="Genomic_DNA"/>
</dbReference>
<dbReference type="GO" id="GO:0004518">
    <property type="term" value="F:nuclease activity"/>
    <property type="evidence" value="ECO:0007669"/>
    <property type="project" value="UniProtKB-KW"/>
</dbReference>
<dbReference type="PANTHER" id="PTHR22930:SF269">
    <property type="entry name" value="NUCLEASE HARBI1-LIKE PROTEIN"/>
    <property type="match status" value="1"/>
</dbReference>
<dbReference type="PANTHER" id="PTHR22930">
    <property type="match status" value="1"/>
</dbReference>
<name>A0AAV8WNT7_9CUCU</name>
<organism evidence="9 10">
    <name type="scientific">Rhamnusium bicolor</name>
    <dbReference type="NCBI Taxonomy" id="1586634"/>
    <lineage>
        <taxon>Eukaryota</taxon>
        <taxon>Metazoa</taxon>
        <taxon>Ecdysozoa</taxon>
        <taxon>Arthropoda</taxon>
        <taxon>Hexapoda</taxon>
        <taxon>Insecta</taxon>
        <taxon>Pterygota</taxon>
        <taxon>Neoptera</taxon>
        <taxon>Endopterygota</taxon>
        <taxon>Coleoptera</taxon>
        <taxon>Polyphaga</taxon>
        <taxon>Cucujiformia</taxon>
        <taxon>Chrysomeloidea</taxon>
        <taxon>Cerambycidae</taxon>
        <taxon>Lepturinae</taxon>
        <taxon>Rhagiini</taxon>
        <taxon>Rhamnusium</taxon>
    </lineage>
</organism>
<keyword evidence="10" id="KW-1185">Reference proteome</keyword>
<dbReference type="Pfam" id="PF13359">
    <property type="entry name" value="DDE_Tnp_4"/>
    <property type="match status" value="1"/>
</dbReference>
<keyword evidence="6" id="KW-0378">Hydrolase</keyword>
<feature type="domain" description="DDE Tnp4" evidence="8">
    <location>
        <begin position="37"/>
        <end position="193"/>
    </location>
</feature>
<comment type="similarity">
    <text evidence="3">Belongs to the HARBI1 family.</text>
</comment>
<comment type="caution">
    <text evidence="9">The sequence shown here is derived from an EMBL/GenBank/DDBJ whole genome shotgun (WGS) entry which is preliminary data.</text>
</comment>
<evidence type="ECO:0000256" key="4">
    <source>
        <dbReference type="ARBA" id="ARBA00022722"/>
    </source>
</evidence>
<evidence type="ECO:0000256" key="1">
    <source>
        <dbReference type="ARBA" id="ARBA00001968"/>
    </source>
</evidence>
<reference evidence="9" key="1">
    <citation type="journal article" date="2023" name="Insect Mol. Biol.">
        <title>Genome sequencing provides insights into the evolution of gene families encoding plant cell wall-degrading enzymes in longhorned beetles.</title>
        <authorList>
            <person name="Shin N.R."/>
            <person name="Okamura Y."/>
            <person name="Kirsch R."/>
            <person name="Pauchet Y."/>
        </authorList>
    </citation>
    <scope>NUCLEOTIDE SEQUENCE</scope>
    <source>
        <strain evidence="9">RBIC_L_NR</strain>
    </source>
</reference>
<evidence type="ECO:0000256" key="3">
    <source>
        <dbReference type="ARBA" id="ARBA00006958"/>
    </source>
</evidence>
<dbReference type="InterPro" id="IPR045249">
    <property type="entry name" value="HARBI1-like"/>
</dbReference>
<keyword evidence="7" id="KW-0539">Nucleus</keyword>
<evidence type="ECO:0000256" key="2">
    <source>
        <dbReference type="ARBA" id="ARBA00004123"/>
    </source>
</evidence>